<sequence length="175" mass="19738">MQILSGEASGGSSGADPSFTLGIKYILPMLLNRGCKQRDALNAILGQIPSEPEQMNIQGYGQGQGQGMDYQQQNIQQYQQYQNKMRQSNKKETDNKSIQTSSSSSSSHSNANPNIPQIPPLIQENRFVEERMGAIPGNIVGQMWWEGQRYEDKGNNYQYIDDEDEDEQEEGSYLY</sequence>
<evidence type="ECO:0000256" key="1">
    <source>
        <dbReference type="SAM" id="MobiDB-lite"/>
    </source>
</evidence>
<gene>
    <name evidence="2" type="ORF">EZS28_035459</name>
</gene>
<dbReference type="EMBL" id="SNRW01016782">
    <property type="protein sequence ID" value="KAA6369014.1"/>
    <property type="molecule type" value="Genomic_DNA"/>
</dbReference>
<reference evidence="2 3" key="1">
    <citation type="submission" date="2019-03" db="EMBL/GenBank/DDBJ databases">
        <title>Single cell metagenomics reveals metabolic interactions within the superorganism composed of flagellate Streblomastix strix and complex community of Bacteroidetes bacteria on its surface.</title>
        <authorList>
            <person name="Treitli S.C."/>
            <person name="Kolisko M."/>
            <person name="Husnik F."/>
            <person name="Keeling P."/>
            <person name="Hampl V."/>
        </authorList>
    </citation>
    <scope>NUCLEOTIDE SEQUENCE [LARGE SCALE GENOMIC DNA]</scope>
    <source>
        <strain evidence="2">ST1C</strain>
    </source>
</reference>
<feature type="compositionally biased region" description="Low complexity" evidence="1">
    <location>
        <begin position="101"/>
        <end position="119"/>
    </location>
</feature>
<organism evidence="2 3">
    <name type="scientific">Streblomastix strix</name>
    <dbReference type="NCBI Taxonomy" id="222440"/>
    <lineage>
        <taxon>Eukaryota</taxon>
        <taxon>Metamonada</taxon>
        <taxon>Preaxostyla</taxon>
        <taxon>Oxymonadida</taxon>
        <taxon>Streblomastigidae</taxon>
        <taxon>Streblomastix</taxon>
    </lineage>
</organism>
<feature type="region of interest" description="Disordered" evidence="1">
    <location>
        <begin position="74"/>
        <end position="119"/>
    </location>
</feature>
<evidence type="ECO:0000313" key="2">
    <source>
        <dbReference type="EMBL" id="KAA6369014.1"/>
    </source>
</evidence>
<evidence type="ECO:0000313" key="3">
    <source>
        <dbReference type="Proteomes" id="UP000324800"/>
    </source>
</evidence>
<feature type="region of interest" description="Disordered" evidence="1">
    <location>
        <begin position="156"/>
        <end position="175"/>
    </location>
</feature>
<name>A0A5J4UFK1_9EUKA</name>
<comment type="caution">
    <text evidence="2">The sequence shown here is derived from an EMBL/GenBank/DDBJ whole genome shotgun (WGS) entry which is preliminary data.</text>
</comment>
<accession>A0A5J4UFK1</accession>
<dbReference type="Proteomes" id="UP000324800">
    <property type="component" value="Unassembled WGS sequence"/>
</dbReference>
<feature type="compositionally biased region" description="Acidic residues" evidence="1">
    <location>
        <begin position="160"/>
        <end position="175"/>
    </location>
</feature>
<dbReference type="AlphaFoldDB" id="A0A5J4UFK1"/>
<proteinExistence type="predicted"/>
<protein>
    <submittedName>
        <fullName evidence="2">Uncharacterized protein</fullName>
    </submittedName>
</protein>